<dbReference type="PANTHER" id="PTHR36206">
    <property type="entry name" value="ASPERCRYPTIN BIOSYNTHESIS CLUSTER-SPECIFIC TRANSCRIPTION REGULATOR ATNN-RELATED"/>
    <property type="match status" value="1"/>
</dbReference>
<dbReference type="InterPro" id="IPR021858">
    <property type="entry name" value="Fun_TF"/>
</dbReference>
<keyword evidence="3" id="KW-0805">Transcription regulation</keyword>
<evidence type="ECO:0000256" key="4">
    <source>
        <dbReference type="ARBA" id="ARBA00023125"/>
    </source>
</evidence>
<evidence type="ECO:0000256" key="3">
    <source>
        <dbReference type="ARBA" id="ARBA00023015"/>
    </source>
</evidence>
<keyword evidence="2" id="KW-0862">Zinc</keyword>
<evidence type="ECO:0000256" key="7">
    <source>
        <dbReference type="SAM" id="MobiDB-lite"/>
    </source>
</evidence>
<evidence type="ECO:0008006" key="9">
    <source>
        <dbReference type="Google" id="ProtNLM"/>
    </source>
</evidence>
<gene>
    <name evidence="8" type="ORF">An15g07350</name>
</gene>
<dbReference type="GO" id="GO:0046872">
    <property type="term" value="F:metal ion binding"/>
    <property type="evidence" value="ECO:0007669"/>
    <property type="project" value="UniProtKB-KW"/>
</dbReference>
<feature type="region of interest" description="Disordered" evidence="7">
    <location>
        <begin position="26"/>
        <end position="65"/>
    </location>
</feature>
<dbReference type="PANTHER" id="PTHR36206:SF16">
    <property type="entry name" value="TRANSCRIPTION FACTOR DOMAIN-CONTAINING PROTEIN-RELATED"/>
    <property type="match status" value="1"/>
</dbReference>
<reference evidence="8" key="1">
    <citation type="submission" date="2025-02" db="EMBL/GenBank/DDBJ databases">
        <authorList>
            <consortium name="NCBI Genome Project"/>
        </authorList>
    </citation>
    <scope>NUCLEOTIDE SEQUENCE</scope>
</reference>
<feature type="compositionally biased region" description="Polar residues" evidence="7">
    <location>
        <begin position="42"/>
        <end position="52"/>
    </location>
</feature>
<dbReference type="InterPro" id="IPR052360">
    <property type="entry name" value="Transcr_Regulatory_Proteins"/>
</dbReference>
<dbReference type="GeneID" id="4988336"/>
<dbReference type="GO" id="GO:0003677">
    <property type="term" value="F:DNA binding"/>
    <property type="evidence" value="ECO:0007669"/>
    <property type="project" value="UniProtKB-KW"/>
</dbReference>
<accession>A0AAJ8E3F6</accession>
<evidence type="ECO:0000256" key="2">
    <source>
        <dbReference type="ARBA" id="ARBA00022833"/>
    </source>
</evidence>
<name>A0AAJ8E3F6_ASPNG</name>
<reference evidence="8" key="2">
    <citation type="submission" date="2025-08" db="UniProtKB">
        <authorList>
            <consortium name="RefSeq"/>
        </authorList>
    </citation>
    <scope>IDENTIFICATION</scope>
</reference>
<proteinExistence type="predicted"/>
<keyword evidence="1" id="KW-0479">Metal-binding</keyword>
<evidence type="ECO:0000313" key="8">
    <source>
        <dbReference type="RefSeq" id="XP_059605587.1"/>
    </source>
</evidence>
<dbReference type="RefSeq" id="XP_059605587.1">
    <property type="nucleotide sequence ID" value="XM_059744811.1"/>
</dbReference>
<keyword evidence="6" id="KW-0539">Nucleus</keyword>
<dbReference type="InterPro" id="IPR001138">
    <property type="entry name" value="Zn2Cys6_DnaBD"/>
</dbReference>
<protein>
    <recommendedName>
        <fullName evidence="9">C6 zinc finger domain protein</fullName>
    </recommendedName>
</protein>
<dbReference type="AlphaFoldDB" id="A0AAJ8E3F6"/>
<dbReference type="KEGG" id="ang:An15g07350"/>
<evidence type="ECO:0000256" key="6">
    <source>
        <dbReference type="ARBA" id="ARBA00023242"/>
    </source>
</evidence>
<dbReference type="VEuPathDB" id="FungiDB:An15g07350"/>
<organism evidence="8">
    <name type="scientific">Aspergillus niger</name>
    <dbReference type="NCBI Taxonomy" id="5061"/>
    <lineage>
        <taxon>Eukaryota</taxon>
        <taxon>Fungi</taxon>
        <taxon>Dikarya</taxon>
        <taxon>Ascomycota</taxon>
        <taxon>Pezizomycotina</taxon>
        <taxon>Eurotiomycetes</taxon>
        <taxon>Eurotiomycetidae</taxon>
        <taxon>Eurotiales</taxon>
        <taxon>Aspergillaceae</taxon>
        <taxon>Aspergillus</taxon>
        <taxon>Aspergillus subgen. Circumdati</taxon>
    </lineage>
</organism>
<evidence type="ECO:0000256" key="1">
    <source>
        <dbReference type="ARBA" id="ARBA00022723"/>
    </source>
</evidence>
<sequence length="582" mass="65336">MLLPIKLEKPSVGRMTLLPRISGASHVGSTLKPPRPMLLDTPGSSEITTPPASTRKRAGGRRSKTGCRTCRYSANKPALFSARHKKCDETPGACINCTSTGRTCDGYELHRLPREVRRPGKAVVGITVPASLANGIHWVMNSDEQRAFAYFQHRSMPAFLGWFDSSLWQKLVLQLSHAEPAVYHAAIALSAIHQDAEKKGMPLAREDLDNTWHRFALEQAGRSIVLLNARRTSQDPRLREVTLLCCLLFTLSELLRGRYDNAFRHLHGGIHILKNLGAHRQLDSVAMSKPPVEWCLVEAFAHLDVQSTQFGVGGPIWFTGKQDHIQLGNGKSSVFHFHTLAEARRAFDRVMGTVLEFTAKAWGSTHSQIASDYETLYKEQLELCLQIDTFARAFDTFRTDAYPQMSPKERRGADVVHLHQRAATLTLQTCLLDGNEPVLDQYTPEFENILSLAAAIMHTFPERPSVCFDMGIIPPLTLVATGCRDYNVRWRAIEMLCSWPHREGTWDSNLCAQLAVHTMKVEALNKFNVDASGTPADVHNEPSLRGIFMTVEEDQRQARISYFLGDVKHELRVMLEEDIHPF</sequence>
<feature type="compositionally biased region" description="Basic residues" evidence="7">
    <location>
        <begin position="54"/>
        <end position="65"/>
    </location>
</feature>
<keyword evidence="5" id="KW-0804">Transcription</keyword>
<dbReference type="Pfam" id="PF11951">
    <property type="entry name" value="Fungal_trans_2"/>
    <property type="match status" value="1"/>
</dbReference>
<dbReference type="CDD" id="cd00067">
    <property type="entry name" value="GAL4"/>
    <property type="match status" value="1"/>
</dbReference>
<keyword evidence="4" id="KW-0238">DNA-binding</keyword>
<evidence type="ECO:0000256" key="5">
    <source>
        <dbReference type="ARBA" id="ARBA00023163"/>
    </source>
</evidence>